<dbReference type="Proteomes" id="UP000094329">
    <property type="component" value="Unassembled WGS sequence"/>
</dbReference>
<comment type="caution">
    <text evidence="1">The sequence shown here is derived from an EMBL/GenBank/DDBJ whole genome shotgun (WGS) entry which is preliminary data.</text>
</comment>
<evidence type="ECO:0000313" key="1">
    <source>
        <dbReference type="EMBL" id="ODN41111.1"/>
    </source>
</evidence>
<dbReference type="RefSeq" id="WP_069314384.1">
    <property type="nucleotide sequence ID" value="NZ_MDTU01000006.1"/>
</dbReference>
<dbReference type="EMBL" id="MDTU01000006">
    <property type="protein sequence ID" value="ODN41111.1"/>
    <property type="molecule type" value="Genomic_DNA"/>
</dbReference>
<name>A0ABX2ZWY6_9GAMM</name>
<organism evidence="1 2">
    <name type="scientific">Piscirickettsia litoralis</name>
    <dbReference type="NCBI Taxonomy" id="1891921"/>
    <lineage>
        <taxon>Bacteria</taxon>
        <taxon>Pseudomonadati</taxon>
        <taxon>Pseudomonadota</taxon>
        <taxon>Gammaproteobacteria</taxon>
        <taxon>Thiotrichales</taxon>
        <taxon>Piscirickettsiaceae</taxon>
        <taxon>Piscirickettsia</taxon>
    </lineage>
</organism>
<protein>
    <submittedName>
        <fullName evidence="1">Uncharacterized protein</fullName>
    </submittedName>
</protein>
<gene>
    <name evidence="1" type="ORF">BGC07_17705</name>
</gene>
<evidence type="ECO:0000313" key="2">
    <source>
        <dbReference type="Proteomes" id="UP000094329"/>
    </source>
</evidence>
<reference evidence="1 2" key="1">
    <citation type="submission" date="2016-08" db="EMBL/GenBank/DDBJ databases">
        <title>Draft genome sequence of Candidatus Piscirickettsia litoralis, from seawater.</title>
        <authorList>
            <person name="Wan X."/>
            <person name="Lee A.J."/>
            <person name="Hou S."/>
            <person name="Donachie S.P."/>
        </authorList>
    </citation>
    <scope>NUCLEOTIDE SEQUENCE [LARGE SCALE GENOMIC DNA]</scope>
    <source>
        <strain evidence="1 2">Y2</strain>
    </source>
</reference>
<proteinExistence type="predicted"/>
<sequence length="312" mass="35080">MDEKTINQTHSGVGPNINGDVTIYVTAGTIEKVTDQTATLVQFGFDLIFKGYLTSIKSSKLTLIVADFIKGDFDGLKDFCKDYKTLSPDENFIIIESESDARTLNDLEFICSTKELVLDLLPNTKIEDVNKIGFSLSFENGDLSIENGKLKTVSGKDLALQQLSIALGLVKGEYFLDSSIGSLVSQYYWDYKHDLALLSKLIKLEYIRLSRIIAGRQQKSPPLNFIKRFDSVTVKSEALEDNQITLLIDLTFSDDELWSGEIKVHIADQEHLEKVKEKSNNRYSQDQPTVDRGYVEAKKVDIKIDVDAPKFV</sequence>
<accession>A0ABX2ZWY6</accession>
<keyword evidence="2" id="KW-1185">Reference proteome</keyword>